<proteinExistence type="inferred from homology"/>
<organism evidence="6 7">
    <name type="scientific">Desmonostoc muscorum LEGE 12446</name>
    <dbReference type="NCBI Taxonomy" id="1828758"/>
    <lineage>
        <taxon>Bacteria</taxon>
        <taxon>Bacillati</taxon>
        <taxon>Cyanobacteriota</taxon>
        <taxon>Cyanophyceae</taxon>
        <taxon>Nostocales</taxon>
        <taxon>Nostocaceae</taxon>
        <taxon>Desmonostoc</taxon>
    </lineage>
</organism>
<keyword evidence="7" id="KW-1185">Reference proteome</keyword>
<reference evidence="6" key="1">
    <citation type="submission" date="2020-10" db="EMBL/GenBank/DDBJ databases">
        <authorList>
            <person name="Castelo-Branco R."/>
            <person name="Eusebio N."/>
            <person name="Adriana R."/>
            <person name="Vieira A."/>
            <person name="Brugerolle De Fraissinette N."/>
            <person name="Rezende De Castro R."/>
            <person name="Schneider M.P."/>
            <person name="Vasconcelos V."/>
            <person name="Leao P.N."/>
        </authorList>
    </citation>
    <scope>NUCLEOTIDE SEQUENCE</scope>
    <source>
        <strain evidence="6">LEGE 12446</strain>
    </source>
</reference>
<dbReference type="Gene3D" id="1.25.10.10">
    <property type="entry name" value="Leucine-rich Repeat Variant"/>
    <property type="match status" value="1"/>
</dbReference>
<dbReference type="EMBL" id="JADEXS010000244">
    <property type="protein sequence ID" value="MBE9024242.1"/>
    <property type="molecule type" value="Genomic_DNA"/>
</dbReference>
<dbReference type="Proteomes" id="UP000622533">
    <property type="component" value="Unassembled WGS sequence"/>
</dbReference>
<keyword evidence="4" id="KW-0456">Lyase</keyword>
<evidence type="ECO:0000256" key="3">
    <source>
        <dbReference type="ARBA" id="ARBA00022738"/>
    </source>
</evidence>
<keyword evidence="3" id="KW-0605">Phycobilisome</keyword>
<dbReference type="GO" id="GO:0030089">
    <property type="term" value="C:phycobilisome"/>
    <property type="evidence" value="ECO:0007669"/>
    <property type="project" value="UniProtKB-KW"/>
</dbReference>
<evidence type="ECO:0000256" key="4">
    <source>
        <dbReference type="ARBA" id="ARBA00023239"/>
    </source>
</evidence>
<evidence type="ECO:0000313" key="6">
    <source>
        <dbReference type="EMBL" id="MBE9024242.1"/>
    </source>
</evidence>
<dbReference type="InterPro" id="IPR016024">
    <property type="entry name" value="ARM-type_fold"/>
</dbReference>
<name>A0A8J7D1C9_DESMC</name>
<feature type="domain" description="NACHT C-terminal Cysteine and Histidine-containing" evidence="5">
    <location>
        <begin position="309"/>
        <end position="327"/>
    </location>
</feature>
<dbReference type="SUPFAM" id="SSF48371">
    <property type="entry name" value="ARM repeat"/>
    <property type="match status" value="1"/>
</dbReference>
<accession>A0A8J7D1C9</accession>
<evidence type="ECO:0000256" key="1">
    <source>
        <dbReference type="ARBA" id="ARBA00009299"/>
    </source>
</evidence>
<dbReference type="Pfam" id="PF22730">
    <property type="entry name" value="NCC-H"/>
    <property type="match status" value="1"/>
</dbReference>
<dbReference type="GO" id="GO:0016829">
    <property type="term" value="F:lyase activity"/>
    <property type="evidence" value="ECO:0007669"/>
    <property type="project" value="UniProtKB-KW"/>
</dbReference>
<comment type="caution">
    <text evidence="6">The sequence shown here is derived from an EMBL/GenBank/DDBJ whole genome shotgun (WGS) entry which is preliminary data.</text>
</comment>
<protein>
    <recommendedName>
        <fullName evidence="5">NACHT C-terminal Cysteine and Histidine-containing domain-containing protein</fullName>
    </recommendedName>
</protein>
<evidence type="ECO:0000313" key="7">
    <source>
        <dbReference type="Proteomes" id="UP000622533"/>
    </source>
</evidence>
<comment type="similarity">
    <text evidence="1">Belongs to the CpcE/RpcE/PecE family.</text>
</comment>
<dbReference type="InterPro" id="IPR011989">
    <property type="entry name" value="ARM-like"/>
</dbReference>
<sequence length="339" mass="38798">MTRRGKGLGIGDWGLGRRNKGVLSFVQKSNMSPIGNTEAIDALTKLINDTLVTEIFLYEDLRNEAAFLLGNIGCDNQVAIDFLKQQYLNNSLCESIRLQAASFLSKINLCNQDVIKFFTDFIKQNNGIYCFTAACSLQFINPSDTVAIDTLNYFLNISKSDELLNIPLLAACLLIDNNPNHTEAIRVLRGFLYPNHHKSDRLQAASCLGKVQEFKQEAVDALYDLLDELTDDEQLQTAQDRYFAQEVCCKLHQIQVITLEPSQNLYQENTFSKFSQDSKLKGFTDLKNMFVFFNKYSNKDEFKEINSVILWHYAQSLSYQDFYYAIHIESNEVLKKFNL</sequence>
<keyword evidence="2" id="KW-0042">Antenna complex</keyword>
<dbReference type="InterPro" id="IPR054570">
    <property type="entry name" value="NCC-H_dom"/>
</dbReference>
<dbReference type="RefSeq" id="WP_193918497.1">
    <property type="nucleotide sequence ID" value="NZ_JADEXS020000001.1"/>
</dbReference>
<dbReference type="AlphaFoldDB" id="A0A8J7D1C9"/>
<gene>
    <name evidence="6" type="ORF">IQ276_17985</name>
</gene>
<evidence type="ECO:0000259" key="5">
    <source>
        <dbReference type="Pfam" id="PF22730"/>
    </source>
</evidence>
<evidence type="ECO:0000256" key="2">
    <source>
        <dbReference type="ARBA" id="ARBA00022549"/>
    </source>
</evidence>